<comment type="caution">
    <text evidence="10">The sequence shown here is derived from an EMBL/GenBank/DDBJ whole genome shotgun (WGS) entry which is preliminary data.</text>
</comment>
<dbReference type="InterPro" id="IPR000073">
    <property type="entry name" value="AB_hydrolase_1"/>
</dbReference>
<dbReference type="Gene3D" id="3.40.50.1820">
    <property type="entry name" value="alpha/beta hydrolase"/>
    <property type="match status" value="1"/>
</dbReference>
<feature type="compositionally biased region" description="Polar residues" evidence="8">
    <location>
        <begin position="145"/>
        <end position="163"/>
    </location>
</feature>
<dbReference type="PRINTS" id="PR00111">
    <property type="entry name" value="ABHYDROLASE"/>
</dbReference>
<dbReference type="GO" id="GO:0031966">
    <property type="term" value="C:mitochondrial membrane"/>
    <property type="evidence" value="ECO:0007669"/>
    <property type="project" value="UniProtKB-SubCell"/>
</dbReference>
<comment type="function">
    <text evidence="7">Lipase that preferentially hydrolysis medium-chain saturated monoacylglycerols including 2-arachidonoylglycerol. Through 2-arachidonoylglycerol degradation may regulate endocannabinoid signaling pathways. Also has a lysophosphatidyl lipase activity with a preference for lysophosphatidylglycerol among other lysophospholipids. Also able to degrade bis(monoacylglycero)phosphate (BMP) and constitutes the major enzyme for BMP catabolism. BMP, also known as lysobisphosphatidic acid, is enriched in late endosomes and lysosomes and plays a key role in the formation of intraluminal vesicles and in lipid sorting.</text>
</comment>
<dbReference type="SUPFAM" id="SSF53474">
    <property type="entry name" value="alpha/beta-Hydrolases"/>
    <property type="match status" value="1"/>
</dbReference>
<dbReference type="InterPro" id="IPR029058">
    <property type="entry name" value="AB_hydrolase_fold"/>
</dbReference>
<organism evidence="10 11">
    <name type="scientific">Elysia marginata</name>
    <dbReference type="NCBI Taxonomy" id="1093978"/>
    <lineage>
        <taxon>Eukaryota</taxon>
        <taxon>Metazoa</taxon>
        <taxon>Spiralia</taxon>
        <taxon>Lophotrochozoa</taxon>
        <taxon>Mollusca</taxon>
        <taxon>Gastropoda</taxon>
        <taxon>Heterobranchia</taxon>
        <taxon>Euthyneura</taxon>
        <taxon>Panpulmonata</taxon>
        <taxon>Sacoglossa</taxon>
        <taxon>Placobranchoidea</taxon>
        <taxon>Plakobranchidae</taxon>
        <taxon>Elysia</taxon>
    </lineage>
</organism>
<feature type="region of interest" description="Disordered" evidence="8">
    <location>
        <begin position="525"/>
        <end position="586"/>
    </location>
</feature>
<dbReference type="PANTHER" id="PTHR43798:SF5">
    <property type="entry name" value="MONOACYLGLYCEROL LIPASE ABHD6"/>
    <property type="match status" value="1"/>
</dbReference>
<name>A0AAV4FQH0_9GAST</name>
<evidence type="ECO:0000313" key="11">
    <source>
        <dbReference type="Proteomes" id="UP000762676"/>
    </source>
</evidence>
<feature type="compositionally biased region" description="Polar residues" evidence="8">
    <location>
        <begin position="525"/>
        <end position="555"/>
    </location>
</feature>
<evidence type="ECO:0000256" key="7">
    <source>
        <dbReference type="ARBA" id="ARBA00049568"/>
    </source>
</evidence>
<dbReference type="GO" id="GO:0047372">
    <property type="term" value="F:monoacylglycerol lipase activity"/>
    <property type="evidence" value="ECO:0007669"/>
    <property type="project" value="UniProtKB-EC"/>
</dbReference>
<feature type="region of interest" description="Disordered" evidence="8">
    <location>
        <begin position="1"/>
        <end position="26"/>
    </location>
</feature>
<sequence length="586" mass="64519">MAGMVPGSLRRSQRVGPSNHGTGPNSIMVELRNSRQLHILHLNPRPRDPRFQQEMALYLQYRKSGPGVVSGPLTMPRRQVQPKQQTSHTSTDPTELHHPLSVTSERKPSDEPSELGSKNLKSQSQPGVANHTPDVDRVTVYDGPSNASSLMSSPAHTTPAANTRSASSVLVALHNQGRLSHATTTLPQLPDGDNAELKLSLSSKIEGLTREDKQGPLSPETQNNDASTCLALFTPRVGHTSIEPDVISSPKSIHSLSETAASALCPEAAPDTDLVIFFIHGVGGSSEIWQGQTEYFAQLGYEVIAPDLIGHGLSSAPRDQRAYHFREIAADMEELFDTYCKRRNILVGHSYGASFATLLARTRARRVTRLVLVSGGCPTPLAPQPGVFTLPYCLLACIMPCLTRSFYKGAFNKKRNSAGLSAPQRFAFHIPTHVLQHTMNGQEWPDGDELYHNWLTCPTLLLYGDKDKLVTLHEEQEMLRAVFDCRLEVIREASHMVMMEASTQVNSLIYSFLLHPAQPTHVLTETHASTESKTNTNNASVENLQSTGRSRVNLQSPVRSKSRRSLRSARTPRSRPQRLLSKSLIV</sequence>
<dbReference type="PRINTS" id="PR00412">
    <property type="entry name" value="EPOXHYDRLASE"/>
</dbReference>
<dbReference type="GO" id="GO:0031902">
    <property type="term" value="C:late endosome membrane"/>
    <property type="evidence" value="ECO:0007669"/>
    <property type="project" value="UniProtKB-SubCell"/>
</dbReference>
<feature type="region of interest" description="Disordered" evidence="8">
    <location>
        <begin position="68"/>
        <end position="163"/>
    </location>
</feature>
<dbReference type="GO" id="GO:0046464">
    <property type="term" value="P:acylglycerol catabolic process"/>
    <property type="evidence" value="ECO:0007669"/>
    <property type="project" value="TreeGrafter"/>
</dbReference>
<evidence type="ECO:0000259" key="9">
    <source>
        <dbReference type="Pfam" id="PF12697"/>
    </source>
</evidence>
<evidence type="ECO:0000256" key="4">
    <source>
        <dbReference type="ARBA" id="ARBA00037874"/>
    </source>
</evidence>
<keyword evidence="11" id="KW-1185">Reference proteome</keyword>
<evidence type="ECO:0000256" key="1">
    <source>
        <dbReference type="ARBA" id="ARBA00001613"/>
    </source>
</evidence>
<comment type="catalytic activity">
    <reaction evidence="6">
        <text>1-dodecanoylglycerol + H2O = dodecanoate + glycerol + H(+)</text>
        <dbReference type="Rhea" id="RHEA:44316"/>
        <dbReference type="ChEBI" id="CHEBI:15377"/>
        <dbReference type="ChEBI" id="CHEBI:15378"/>
        <dbReference type="ChEBI" id="CHEBI:17754"/>
        <dbReference type="ChEBI" id="CHEBI:18262"/>
        <dbReference type="ChEBI" id="CHEBI:75539"/>
    </reaction>
</comment>
<feature type="compositionally biased region" description="Polar residues" evidence="8">
    <location>
        <begin position="81"/>
        <end position="93"/>
    </location>
</feature>
<dbReference type="GO" id="GO:0005765">
    <property type="term" value="C:lysosomal membrane"/>
    <property type="evidence" value="ECO:0007669"/>
    <property type="project" value="UniProtKB-SubCell"/>
</dbReference>
<accession>A0AAV4FQH0</accession>
<dbReference type="PANTHER" id="PTHR43798">
    <property type="entry name" value="MONOACYLGLYCEROL LIPASE"/>
    <property type="match status" value="1"/>
</dbReference>
<evidence type="ECO:0000256" key="8">
    <source>
        <dbReference type="SAM" id="MobiDB-lite"/>
    </source>
</evidence>
<reference evidence="10 11" key="1">
    <citation type="journal article" date="2021" name="Elife">
        <title>Chloroplast acquisition without the gene transfer in kleptoplastic sea slugs, Plakobranchus ocellatus.</title>
        <authorList>
            <person name="Maeda T."/>
            <person name="Takahashi S."/>
            <person name="Yoshida T."/>
            <person name="Shimamura S."/>
            <person name="Takaki Y."/>
            <person name="Nagai Y."/>
            <person name="Toyoda A."/>
            <person name="Suzuki Y."/>
            <person name="Arimoto A."/>
            <person name="Ishii H."/>
            <person name="Satoh N."/>
            <person name="Nishiyama T."/>
            <person name="Hasebe M."/>
            <person name="Maruyama T."/>
            <person name="Minagawa J."/>
            <person name="Obokata J."/>
            <person name="Shigenobu S."/>
        </authorList>
    </citation>
    <scope>NUCLEOTIDE SEQUENCE [LARGE SCALE GENOMIC DNA]</scope>
</reference>
<feature type="domain" description="AB hydrolase-1" evidence="9">
    <location>
        <begin position="276"/>
        <end position="505"/>
    </location>
</feature>
<dbReference type="EMBL" id="BMAT01004551">
    <property type="protein sequence ID" value="GFR75668.1"/>
    <property type="molecule type" value="Genomic_DNA"/>
</dbReference>
<dbReference type="InterPro" id="IPR050266">
    <property type="entry name" value="AB_hydrolase_sf"/>
</dbReference>
<evidence type="ECO:0000313" key="10">
    <source>
        <dbReference type="EMBL" id="GFR75668.1"/>
    </source>
</evidence>
<proteinExistence type="predicted"/>
<dbReference type="Proteomes" id="UP000762676">
    <property type="component" value="Unassembled WGS sequence"/>
</dbReference>
<evidence type="ECO:0000256" key="3">
    <source>
        <dbReference type="ARBA" id="ARBA00037797"/>
    </source>
</evidence>
<dbReference type="Pfam" id="PF12697">
    <property type="entry name" value="Abhydrolase_6"/>
    <property type="match status" value="1"/>
</dbReference>
<gene>
    <name evidence="10" type="ORF">ElyMa_002194200</name>
</gene>
<evidence type="ECO:0000256" key="2">
    <source>
        <dbReference type="ARBA" id="ARBA00013254"/>
    </source>
</evidence>
<comment type="catalytic activity">
    <reaction evidence="1">
        <text>Hydrolyzes glycerol monoesters of long-chain fatty acids.</text>
        <dbReference type="EC" id="3.1.1.23"/>
    </reaction>
</comment>
<dbReference type="EC" id="3.1.1.23" evidence="2"/>
<comment type="subcellular location">
    <subcellularLocation>
        <location evidence="3">Late endosome membrane</location>
        <topology evidence="3">Single-pass type II membrane protein</topology>
    </subcellularLocation>
    <subcellularLocation>
        <location evidence="4">Lysosome membrane</location>
        <topology evidence="4">Single-pass type II membrane protein</topology>
    </subcellularLocation>
    <subcellularLocation>
        <location evidence="5">Mitochondrion membrane</location>
        <topology evidence="5">Single-pass type II membrane protein</topology>
    </subcellularLocation>
</comment>
<dbReference type="AlphaFoldDB" id="A0AAV4FQH0"/>
<evidence type="ECO:0000256" key="5">
    <source>
        <dbReference type="ARBA" id="ARBA00046308"/>
    </source>
</evidence>
<feature type="compositionally biased region" description="Basic and acidic residues" evidence="8">
    <location>
        <begin position="94"/>
        <end position="110"/>
    </location>
</feature>
<evidence type="ECO:0000256" key="6">
    <source>
        <dbReference type="ARBA" id="ARBA00047662"/>
    </source>
</evidence>
<feature type="compositionally biased region" description="Basic residues" evidence="8">
    <location>
        <begin position="560"/>
        <end position="576"/>
    </location>
</feature>
<dbReference type="InterPro" id="IPR000639">
    <property type="entry name" value="Epox_hydrolase-like"/>
</dbReference>
<feature type="compositionally biased region" description="Polar residues" evidence="8">
    <location>
        <begin position="15"/>
        <end position="25"/>
    </location>
</feature>
<protein>
    <recommendedName>
        <fullName evidence="2">acylglycerol lipase</fullName>
        <ecNumber evidence="2">3.1.1.23</ecNumber>
    </recommendedName>
</protein>